<dbReference type="PROSITE" id="PS00475">
    <property type="entry name" value="RIBOSOMAL_L15"/>
    <property type="match status" value="1"/>
</dbReference>
<dbReference type="Proteomes" id="UP000290527">
    <property type="component" value="Unassembled WGS sequence"/>
</dbReference>
<comment type="caution">
    <text evidence="6">The sequence shown here is derived from an EMBL/GenBank/DDBJ whole genome shotgun (WGS) entry which is preliminary data.</text>
</comment>
<dbReference type="SUPFAM" id="SSF52080">
    <property type="entry name" value="Ribosomal proteins L15p and L18e"/>
    <property type="match status" value="1"/>
</dbReference>
<dbReference type="InterPro" id="IPR000039">
    <property type="entry name" value="Ribosomal_eL18"/>
</dbReference>
<dbReference type="EMBL" id="BFAX01000002">
    <property type="protein sequence ID" value="GBF36126.1"/>
    <property type="molecule type" value="Genomic_DNA"/>
</dbReference>
<dbReference type="PANTHER" id="PTHR10934">
    <property type="entry name" value="60S RIBOSOMAL PROTEIN L18"/>
    <property type="match status" value="1"/>
</dbReference>
<dbReference type="GO" id="GO:0003723">
    <property type="term" value="F:RNA binding"/>
    <property type="evidence" value="ECO:0007669"/>
    <property type="project" value="TreeGrafter"/>
</dbReference>
<feature type="domain" description="Large ribosomal subunit protein uL15/eL18" evidence="5">
    <location>
        <begin position="3"/>
        <end position="125"/>
    </location>
</feature>
<reference evidence="6 7" key="1">
    <citation type="journal article" date="2019" name="Int. J. Syst. Evol. Microbiol.">
        <title>Methanofervidicoccus abyssi gen. nov., sp. nov., a hydrogenotrophic methanogen, isolated from a hydrothermal vent chimney in the Mid-Cayman Spreading Center, the Caribbean Sea.</title>
        <authorList>
            <person name="Sakai S."/>
            <person name="Takaki Y."/>
            <person name="Miyazaki M."/>
            <person name="Ogawara M."/>
            <person name="Yanagawa K."/>
            <person name="Miyazaki J."/>
            <person name="Takai K."/>
        </authorList>
    </citation>
    <scope>NUCLEOTIDE SEQUENCE [LARGE SCALE GENOMIC DNA]</scope>
    <source>
        <strain evidence="6 7">HHB</strain>
    </source>
</reference>
<dbReference type="GO" id="GO:0022625">
    <property type="term" value="C:cytosolic large ribosomal subunit"/>
    <property type="evidence" value="ECO:0007669"/>
    <property type="project" value="TreeGrafter"/>
</dbReference>
<dbReference type="Pfam" id="PF17135">
    <property type="entry name" value="Ribosomal_L18"/>
    <property type="match status" value="1"/>
</dbReference>
<evidence type="ECO:0000313" key="7">
    <source>
        <dbReference type="Proteomes" id="UP000290527"/>
    </source>
</evidence>
<dbReference type="AlphaFoldDB" id="A0A401HPE0"/>
<sequence>MKDKVGSMREPKATNPKILKLIETLKFESYRTNRKIWKDLARRLSKPARRRAEVNISKINRYTKEGEIVVVPGKVLGAGRLDHKVVVAALSFSEGAKRAIEEVGGRCITIEELVKENPKGVQIRIMS</sequence>
<organism evidence="6 7">
    <name type="scientific">Methanofervidicoccus abyssi</name>
    <dbReference type="NCBI Taxonomy" id="2082189"/>
    <lineage>
        <taxon>Archaea</taxon>
        <taxon>Methanobacteriati</taxon>
        <taxon>Methanobacteriota</taxon>
        <taxon>Methanomada group</taxon>
        <taxon>Methanococci</taxon>
        <taxon>Methanococcales</taxon>
        <taxon>Methanofervidicoccus</taxon>
    </lineage>
</organism>
<dbReference type="InterPro" id="IPR022947">
    <property type="entry name" value="Ribosomal_eL18_arc"/>
</dbReference>
<evidence type="ECO:0000256" key="2">
    <source>
        <dbReference type="ARBA" id="ARBA00022980"/>
    </source>
</evidence>
<evidence type="ECO:0000259" key="5">
    <source>
        <dbReference type="Pfam" id="PF17135"/>
    </source>
</evidence>
<evidence type="ECO:0000256" key="1">
    <source>
        <dbReference type="ARBA" id="ARBA00006815"/>
    </source>
</evidence>
<keyword evidence="2 4" id="KW-0689">Ribosomal protein</keyword>
<keyword evidence="7" id="KW-1185">Reference proteome</keyword>
<dbReference type="InterPro" id="IPR001196">
    <property type="entry name" value="Ribosomal_uL15_CS"/>
</dbReference>
<accession>A0A401HPE0</accession>
<evidence type="ECO:0000313" key="6">
    <source>
        <dbReference type="EMBL" id="GBF36126.1"/>
    </source>
</evidence>
<protein>
    <recommendedName>
        <fullName evidence="4">Large ribosomal subunit protein eL18</fullName>
    </recommendedName>
</protein>
<proteinExistence type="inferred from homology"/>
<evidence type="ECO:0000256" key="3">
    <source>
        <dbReference type="ARBA" id="ARBA00023274"/>
    </source>
</evidence>
<dbReference type="GO" id="GO:0006412">
    <property type="term" value="P:translation"/>
    <property type="evidence" value="ECO:0007669"/>
    <property type="project" value="UniProtKB-UniRule"/>
</dbReference>
<dbReference type="Gene3D" id="3.100.10.10">
    <property type="match status" value="1"/>
</dbReference>
<evidence type="ECO:0000256" key="4">
    <source>
        <dbReference type="HAMAP-Rule" id="MF_00329"/>
    </source>
</evidence>
<dbReference type="InterPro" id="IPR021131">
    <property type="entry name" value="Ribosomal_uL15/eL18"/>
</dbReference>
<comment type="similarity">
    <text evidence="1 4">Belongs to the eukaryotic ribosomal protein eL18 family.</text>
</comment>
<dbReference type="HAMAP" id="MF_00329">
    <property type="entry name" value="Ribosomal_eL18"/>
    <property type="match status" value="1"/>
</dbReference>
<dbReference type="InterPro" id="IPR036227">
    <property type="entry name" value="Ribosomal_uL15/eL18_sf"/>
</dbReference>
<name>A0A401HPE0_9EURY</name>
<dbReference type="GO" id="GO:0003735">
    <property type="term" value="F:structural constituent of ribosome"/>
    <property type="evidence" value="ECO:0007669"/>
    <property type="project" value="InterPro"/>
</dbReference>
<dbReference type="PANTHER" id="PTHR10934:SF2">
    <property type="entry name" value="LARGE RIBOSOMAL SUBUNIT PROTEIN EL18"/>
    <property type="match status" value="1"/>
</dbReference>
<gene>
    <name evidence="4" type="primary">rpl18e</name>
    <name evidence="6" type="ORF">MHHB_P0351</name>
</gene>
<keyword evidence="3 4" id="KW-0687">Ribonucleoprotein</keyword>
<dbReference type="NCBIfam" id="NF003079">
    <property type="entry name" value="PRK04005.1"/>
    <property type="match status" value="1"/>
</dbReference>